<dbReference type="Pfam" id="PF01895">
    <property type="entry name" value="PhoU"/>
    <property type="match status" value="1"/>
</dbReference>
<dbReference type="GO" id="GO:0044341">
    <property type="term" value="P:sodium-dependent phosphate transport"/>
    <property type="evidence" value="ECO:0007669"/>
    <property type="project" value="InterPro"/>
</dbReference>
<dbReference type="Gene3D" id="1.20.58.220">
    <property type="entry name" value="Phosphate transport system protein phou homolog 2, domain 2"/>
    <property type="match status" value="1"/>
</dbReference>
<feature type="transmembrane region" description="Helical" evidence="6">
    <location>
        <begin position="102"/>
        <end position="123"/>
    </location>
</feature>
<keyword evidence="4 6" id="KW-1133">Transmembrane helix</keyword>
<dbReference type="PANTHER" id="PTHR10010:SF46">
    <property type="entry name" value="SODIUM-DEPENDENT PHOSPHATE TRANSPORT PROTEIN 2B"/>
    <property type="match status" value="1"/>
</dbReference>
<feature type="transmembrane region" description="Helical" evidence="6">
    <location>
        <begin position="135"/>
        <end position="153"/>
    </location>
</feature>
<feature type="domain" description="PhoU" evidence="7">
    <location>
        <begin position="347"/>
        <end position="428"/>
    </location>
</feature>
<feature type="transmembrane region" description="Helical" evidence="6">
    <location>
        <begin position="277"/>
        <end position="297"/>
    </location>
</feature>
<dbReference type="EMBL" id="PXYK01000011">
    <property type="protein sequence ID" value="PSJ59517.1"/>
    <property type="molecule type" value="Genomic_DNA"/>
</dbReference>
<keyword evidence="5 6" id="KW-0472">Membrane</keyword>
<evidence type="ECO:0000259" key="7">
    <source>
        <dbReference type="Pfam" id="PF01895"/>
    </source>
</evidence>
<dbReference type="InterPro" id="IPR038078">
    <property type="entry name" value="PhoU-like_sf"/>
</dbReference>
<evidence type="ECO:0000256" key="5">
    <source>
        <dbReference type="ARBA" id="ARBA00023136"/>
    </source>
</evidence>
<dbReference type="GO" id="GO:0005436">
    <property type="term" value="F:sodium:phosphate symporter activity"/>
    <property type="evidence" value="ECO:0007669"/>
    <property type="project" value="InterPro"/>
</dbReference>
<comment type="subcellular location">
    <subcellularLocation>
        <location evidence="1">Cell membrane</location>
        <topology evidence="1">Multi-pass membrane protein</topology>
    </subcellularLocation>
</comment>
<feature type="transmembrane region" description="Helical" evidence="6">
    <location>
        <begin position="66"/>
        <end position="90"/>
    </location>
</feature>
<evidence type="ECO:0000313" key="8">
    <source>
        <dbReference type="EMBL" id="PSJ59517.1"/>
    </source>
</evidence>
<reference evidence="8 9" key="1">
    <citation type="submission" date="2018-03" db="EMBL/GenBank/DDBJ databases">
        <title>The draft genome of Mesorhizobium sp. 6GN-30.</title>
        <authorList>
            <person name="Liu L."/>
            <person name="Li L."/>
            <person name="Wang T."/>
            <person name="Zhang X."/>
            <person name="Liang L."/>
        </authorList>
    </citation>
    <scope>NUCLEOTIDE SEQUENCE [LARGE SCALE GENOMIC DNA]</scope>
    <source>
        <strain evidence="8 9">6GN30</strain>
    </source>
</reference>
<organism evidence="8 9">
    <name type="scientific">Kumtagia ephedrae</name>
    <dbReference type="NCBI Taxonomy" id="2116701"/>
    <lineage>
        <taxon>Bacteria</taxon>
        <taxon>Pseudomonadati</taxon>
        <taxon>Pseudomonadota</taxon>
        <taxon>Alphaproteobacteria</taxon>
        <taxon>Hyphomicrobiales</taxon>
        <taxon>Phyllobacteriaceae</taxon>
        <taxon>Kumtagia</taxon>
    </lineage>
</organism>
<feature type="transmembrane region" description="Helical" evidence="6">
    <location>
        <begin position="174"/>
        <end position="199"/>
    </location>
</feature>
<comment type="caution">
    <text evidence="8">The sequence shown here is derived from an EMBL/GenBank/DDBJ whole genome shotgun (WGS) entry which is preliminary data.</text>
</comment>
<dbReference type="InterPro" id="IPR003841">
    <property type="entry name" value="Na/Pi_transpt"/>
</dbReference>
<dbReference type="NCBIfam" id="NF037997">
    <property type="entry name" value="Na_Pi_symport"/>
    <property type="match status" value="1"/>
</dbReference>
<feature type="transmembrane region" description="Helical" evidence="6">
    <location>
        <begin position="243"/>
        <end position="265"/>
    </location>
</feature>
<name>A0A2P7SAM0_9HYPH</name>
<evidence type="ECO:0000256" key="3">
    <source>
        <dbReference type="ARBA" id="ARBA00022692"/>
    </source>
</evidence>
<evidence type="ECO:0000256" key="1">
    <source>
        <dbReference type="ARBA" id="ARBA00004651"/>
    </source>
</evidence>
<dbReference type="SUPFAM" id="SSF109755">
    <property type="entry name" value="PhoU-like"/>
    <property type="match status" value="1"/>
</dbReference>
<proteinExistence type="predicted"/>
<accession>A0A2P7SAM0</accession>
<keyword evidence="3 6" id="KW-0812">Transmembrane</keyword>
<dbReference type="InterPro" id="IPR026022">
    <property type="entry name" value="PhoU_dom"/>
</dbReference>
<feature type="transmembrane region" description="Helical" evidence="6">
    <location>
        <begin position="211"/>
        <end position="231"/>
    </location>
</feature>
<sequence>MHFSLLLLHLAGATMLLLYAVHMVRTGMERAHGALLRRLLGEAKRGQLKAAAGGVAMAVMLQSSTAVAMLACGFAAGGVLALPVGLALLLGADLGSALVVRVLSFDLGWLVPVCLLAGGVMHLKLSGQALRETGRMVLGIGFVLLSLKLIGEATEPLRGSAMLPGLSAYLADDYVTAFLAGAVFAWLLHSSVAAILMVVAFAGQGLLPLEAGLPLVLGANLGGGLIAFWLSRGMSPAAQRIPVGNLLFRAGGAVIALAIVEATGLPVERLGSDAGTALVNFHVAFNACLLLCCLPLTGAMARLTKALLPEPAHKPEAGGLLAHRASALDRAVIGNPRLALASATRELLRMGELVEIMVRPVMELFAAGTREEIARTRRIDDEVNRVHSDIKLYLAAVRRGDMSDAEARRSTELTDFAINLEHAGDIVAKTLLVLADERLQRNLRFSKEGWKELGELHGRLVENMHLALNVLVSNDLSSARQLVVEKERMRSLERRSHDSHLLRLRSGTPESVETSDMHLEVARAFKEINSLLATVAYPLLTESGDLLQSRLTRSVDHHSSLLMDTK</sequence>
<dbReference type="Pfam" id="PF02690">
    <property type="entry name" value="Na_Pi_cotrans"/>
    <property type="match status" value="2"/>
</dbReference>
<evidence type="ECO:0000256" key="2">
    <source>
        <dbReference type="ARBA" id="ARBA00022475"/>
    </source>
</evidence>
<keyword evidence="2" id="KW-1003">Cell membrane</keyword>
<dbReference type="AlphaFoldDB" id="A0A2P7SAM0"/>
<evidence type="ECO:0000256" key="6">
    <source>
        <dbReference type="SAM" id="Phobius"/>
    </source>
</evidence>
<dbReference type="OrthoDB" id="5778511at2"/>
<keyword evidence="9" id="KW-1185">Reference proteome</keyword>
<dbReference type="PANTHER" id="PTHR10010">
    <property type="entry name" value="SOLUTE CARRIER FAMILY 34 SODIUM PHOSPHATE , MEMBER 2-RELATED"/>
    <property type="match status" value="1"/>
</dbReference>
<evidence type="ECO:0000313" key="9">
    <source>
        <dbReference type="Proteomes" id="UP000241229"/>
    </source>
</evidence>
<protein>
    <submittedName>
        <fullName evidence="8">Na+ cotransporter</fullName>
    </submittedName>
</protein>
<dbReference type="GO" id="GO:0005886">
    <property type="term" value="C:plasma membrane"/>
    <property type="evidence" value="ECO:0007669"/>
    <property type="project" value="UniProtKB-SubCell"/>
</dbReference>
<evidence type="ECO:0000256" key="4">
    <source>
        <dbReference type="ARBA" id="ARBA00022989"/>
    </source>
</evidence>
<dbReference type="Proteomes" id="UP000241229">
    <property type="component" value="Unassembled WGS sequence"/>
</dbReference>
<dbReference type="RefSeq" id="WP_106772592.1">
    <property type="nucleotide sequence ID" value="NZ_PXYK01000011.1"/>
</dbReference>
<gene>
    <name evidence="8" type="ORF">C7I84_12825</name>
</gene>